<protein>
    <submittedName>
        <fullName evidence="1">Uncharacterized protein</fullName>
    </submittedName>
</protein>
<name>A0A0A9CHQ0_ARUDO</name>
<sequence length="83" mass="9065">MVSRPRLDEKRAPIMARSCLHSWLELGRKTMDVALYDSARTVSGTSRAASAVSFLARASRAAAGDETTTMVRVRPSRRDTTGP</sequence>
<evidence type="ECO:0000313" key="1">
    <source>
        <dbReference type="EMBL" id="JAD75834.1"/>
    </source>
</evidence>
<dbReference type="EMBL" id="GBRH01222061">
    <property type="protein sequence ID" value="JAD75834.1"/>
    <property type="molecule type" value="Transcribed_RNA"/>
</dbReference>
<reference evidence="1" key="2">
    <citation type="journal article" date="2015" name="Data Brief">
        <title>Shoot transcriptome of the giant reed, Arundo donax.</title>
        <authorList>
            <person name="Barrero R.A."/>
            <person name="Guerrero F.D."/>
            <person name="Moolhuijzen P."/>
            <person name="Goolsby J.A."/>
            <person name="Tidwell J."/>
            <person name="Bellgard S.E."/>
            <person name="Bellgard M.I."/>
        </authorList>
    </citation>
    <scope>NUCLEOTIDE SEQUENCE</scope>
    <source>
        <tissue evidence="1">Shoot tissue taken approximately 20 cm above the soil surface</tissue>
    </source>
</reference>
<accession>A0A0A9CHQ0</accession>
<organism evidence="1">
    <name type="scientific">Arundo donax</name>
    <name type="common">Giant reed</name>
    <name type="synonym">Donax arundinaceus</name>
    <dbReference type="NCBI Taxonomy" id="35708"/>
    <lineage>
        <taxon>Eukaryota</taxon>
        <taxon>Viridiplantae</taxon>
        <taxon>Streptophyta</taxon>
        <taxon>Embryophyta</taxon>
        <taxon>Tracheophyta</taxon>
        <taxon>Spermatophyta</taxon>
        <taxon>Magnoliopsida</taxon>
        <taxon>Liliopsida</taxon>
        <taxon>Poales</taxon>
        <taxon>Poaceae</taxon>
        <taxon>PACMAD clade</taxon>
        <taxon>Arundinoideae</taxon>
        <taxon>Arundineae</taxon>
        <taxon>Arundo</taxon>
    </lineage>
</organism>
<dbReference type="AlphaFoldDB" id="A0A0A9CHQ0"/>
<proteinExistence type="predicted"/>
<reference evidence="1" key="1">
    <citation type="submission" date="2014-09" db="EMBL/GenBank/DDBJ databases">
        <authorList>
            <person name="Magalhaes I.L.F."/>
            <person name="Oliveira U."/>
            <person name="Santos F.R."/>
            <person name="Vidigal T.H.D.A."/>
            <person name="Brescovit A.D."/>
            <person name="Santos A.J."/>
        </authorList>
    </citation>
    <scope>NUCLEOTIDE SEQUENCE</scope>
    <source>
        <tissue evidence="1">Shoot tissue taken approximately 20 cm above the soil surface</tissue>
    </source>
</reference>